<feature type="region of interest" description="Disordered" evidence="2">
    <location>
        <begin position="62"/>
        <end position="89"/>
    </location>
</feature>
<evidence type="ECO:0000313" key="3">
    <source>
        <dbReference type="EMBL" id="KAL1122857.1"/>
    </source>
</evidence>
<feature type="region of interest" description="Disordered" evidence="2">
    <location>
        <begin position="108"/>
        <end position="129"/>
    </location>
</feature>
<keyword evidence="4" id="KW-1185">Reference proteome</keyword>
<evidence type="ECO:0000256" key="2">
    <source>
        <dbReference type="SAM" id="MobiDB-lite"/>
    </source>
</evidence>
<dbReference type="AlphaFoldDB" id="A0ABD0YKC0"/>
<feature type="coiled-coil region" evidence="1">
    <location>
        <begin position="18"/>
        <end position="52"/>
    </location>
</feature>
<dbReference type="Proteomes" id="UP001558652">
    <property type="component" value="Unassembled WGS sequence"/>
</dbReference>
<proteinExistence type="predicted"/>
<feature type="compositionally biased region" description="Basic residues" evidence="2">
    <location>
        <begin position="72"/>
        <end position="82"/>
    </location>
</feature>
<keyword evidence="1" id="KW-0175">Coiled coil</keyword>
<protein>
    <submittedName>
        <fullName evidence="3">Uncharacterized protein</fullName>
    </submittedName>
</protein>
<feature type="coiled-coil region" evidence="1">
    <location>
        <begin position="131"/>
        <end position="245"/>
    </location>
</feature>
<organism evidence="3 4">
    <name type="scientific">Ranatra chinensis</name>
    <dbReference type="NCBI Taxonomy" id="642074"/>
    <lineage>
        <taxon>Eukaryota</taxon>
        <taxon>Metazoa</taxon>
        <taxon>Ecdysozoa</taxon>
        <taxon>Arthropoda</taxon>
        <taxon>Hexapoda</taxon>
        <taxon>Insecta</taxon>
        <taxon>Pterygota</taxon>
        <taxon>Neoptera</taxon>
        <taxon>Paraneoptera</taxon>
        <taxon>Hemiptera</taxon>
        <taxon>Heteroptera</taxon>
        <taxon>Panheteroptera</taxon>
        <taxon>Nepomorpha</taxon>
        <taxon>Nepidae</taxon>
        <taxon>Ranatrinae</taxon>
        <taxon>Ranatra</taxon>
    </lineage>
</organism>
<name>A0ABD0YKC0_9HEMI</name>
<gene>
    <name evidence="3" type="ORF">AAG570_003183</name>
</gene>
<evidence type="ECO:0000313" key="4">
    <source>
        <dbReference type="Proteomes" id="UP001558652"/>
    </source>
</evidence>
<feature type="region of interest" description="Disordered" evidence="2">
    <location>
        <begin position="265"/>
        <end position="284"/>
    </location>
</feature>
<comment type="caution">
    <text evidence="3">The sequence shown here is derived from an EMBL/GenBank/DDBJ whole genome shotgun (WGS) entry which is preliminary data.</text>
</comment>
<reference evidence="3 4" key="1">
    <citation type="submission" date="2024-07" db="EMBL/GenBank/DDBJ databases">
        <title>Chromosome-level genome assembly of the water stick insect Ranatra chinensis (Heteroptera: Nepidae).</title>
        <authorList>
            <person name="Liu X."/>
        </authorList>
    </citation>
    <scope>NUCLEOTIDE SEQUENCE [LARGE SCALE GENOMIC DNA]</scope>
    <source>
        <strain evidence="3">Cailab_2021Rc</strain>
        <tissue evidence="3">Muscle</tissue>
    </source>
</reference>
<accession>A0ABD0YKC0</accession>
<sequence length="316" mass="37100">MDDGKDTAEALPRRELLMKMLEDAEKDQASKMEEIRERVERLEDMSKQYLMNQMMQHMQHQLNQQLQAQGKRILRSKQQKRPSSKDPWAKRFSRDICRVYLERGTSESSTLAGRKTMAESSVASCRTRKDEEEELMRLTNLEKRIKTVERRLKSITRELQNSLREKDELRLKLMDLETKLLLMQGENLAKQMMNSTPTEEDLWQLEKLKRIAAERARYCRNLSELDRKDRKLNEAIQKAERIAATTPIVNVGENRKQVVFNEDTLRKEEHSSSEELVEARPEDIEALERELATRKLGAATAAEHSQPEEQEEEEET</sequence>
<feature type="region of interest" description="Disordered" evidence="2">
    <location>
        <begin position="291"/>
        <end position="316"/>
    </location>
</feature>
<dbReference type="EMBL" id="JBFDAA010000013">
    <property type="protein sequence ID" value="KAL1122857.1"/>
    <property type="molecule type" value="Genomic_DNA"/>
</dbReference>
<evidence type="ECO:0000256" key="1">
    <source>
        <dbReference type="SAM" id="Coils"/>
    </source>
</evidence>